<dbReference type="InterPro" id="IPR051199">
    <property type="entry name" value="LPS_LOS_Heptosyltrfase"/>
</dbReference>
<evidence type="ECO:0000313" key="3">
    <source>
        <dbReference type="EMBL" id="MEE2565160.1"/>
    </source>
</evidence>
<dbReference type="CDD" id="cd03789">
    <property type="entry name" value="GT9_LPS_heptosyltransferase"/>
    <property type="match status" value="1"/>
</dbReference>
<name>A0ABU7LUE0_9PROT</name>
<keyword evidence="4" id="KW-1185">Reference proteome</keyword>
<dbReference type="Pfam" id="PF01075">
    <property type="entry name" value="Glyco_transf_9"/>
    <property type="match status" value="1"/>
</dbReference>
<protein>
    <submittedName>
        <fullName evidence="3">Glycosyltransferase family 9 protein</fullName>
        <ecNumber evidence="3">2.4.-.-</ecNumber>
    </submittedName>
</protein>
<dbReference type="InterPro" id="IPR002201">
    <property type="entry name" value="Glyco_trans_9"/>
</dbReference>
<dbReference type="PANTHER" id="PTHR30160:SF1">
    <property type="entry name" value="LIPOPOLYSACCHARIDE 1,2-N-ACETYLGLUCOSAMINETRANSFERASE-RELATED"/>
    <property type="match status" value="1"/>
</dbReference>
<reference evidence="3 4" key="1">
    <citation type="submission" date="2024-01" db="EMBL/GenBank/DDBJ databases">
        <title>Hyphobacterium bacterium isolated from marine sediment.</title>
        <authorList>
            <person name="Zhao S."/>
        </authorList>
    </citation>
    <scope>NUCLEOTIDE SEQUENCE [LARGE SCALE GENOMIC DNA]</scope>
    <source>
        <strain evidence="3 4">Y60-23</strain>
    </source>
</reference>
<dbReference type="RefSeq" id="WP_330194699.1">
    <property type="nucleotide sequence ID" value="NZ_JAZDRO010000001.1"/>
</dbReference>
<accession>A0ABU7LUE0</accession>
<organism evidence="3 4">
    <name type="scientific">Hyphobacterium marinum</name>
    <dbReference type="NCBI Taxonomy" id="3116574"/>
    <lineage>
        <taxon>Bacteria</taxon>
        <taxon>Pseudomonadati</taxon>
        <taxon>Pseudomonadota</taxon>
        <taxon>Alphaproteobacteria</taxon>
        <taxon>Maricaulales</taxon>
        <taxon>Maricaulaceae</taxon>
        <taxon>Hyphobacterium</taxon>
    </lineage>
</organism>
<keyword evidence="1 3" id="KW-0328">Glycosyltransferase</keyword>
<dbReference type="SUPFAM" id="SSF53756">
    <property type="entry name" value="UDP-Glycosyltransferase/glycogen phosphorylase"/>
    <property type="match status" value="1"/>
</dbReference>
<keyword evidence="2 3" id="KW-0808">Transferase</keyword>
<dbReference type="PANTHER" id="PTHR30160">
    <property type="entry name" value="TETRAACYLDISACCHARIDE 4'-KINASE-RELATED"/>
    <property type="match status" value="1"/>
</dbReference>
<dbReference type="GO" id="GO:0016757">
    <property type="term" value="F:glycosyltransferase activity"/>
    <property type="evidence" value="ECO:0007669"/>
    <property type="project" value="UniProtKB-KW"/>
</dbReference>
<dbReference type="Proteomes" id="UP001310692">
    <property type="component" value="Unassembled WGS sequence"/>
</dbReference>
<dbReference type="EC" id="2.4.-.-" evidence="3"/>
<dbReference type="Gene3D" id="3.40.50.2000">
    <property type="entry name" value="Glycogen Phosphorylase B"/>
    <property type="match status" value="1"/>
</dbReference>
<gene>
    <name evidence="3" type="ORF">V0U35_00580</name>
</gene>
<proteinExistence type="predicted"/>
<evidence type="ECO:0000256" key="1">
    <source>
        <dbReference type="ARBA" id="ARBA00022676"/>
    </source>
</evidence>
<comment type="caution">
    <text evidence="3">The sequence shown here is derived from an EMBL/GenBank/DDBJ whole genome shotgun (WGS) entry which is preliminary data.</text>
</comment>
<evidence type="ECO:0000313" key="4">
    <source>
        <dbReference type="Proteomes" id="UP001310692"/>
    </source>
</evidence>
<sequence length="325" mass="34684">MTDAARDTIYILLWGDLVDTVRGLASVDRIKAAHRRARIILLTSPDYEALLKHCPHFTGVETDALAEGPAGRLMVKRIKISKPVAVYDLVGGPIARKIKGGLRFMKTRWIDGRPAEAGGHPIDTAAATLGRAGLGPDRYELGAAPGPDIAWIDYLARSSRMLEPEYFGINDAFALLAPAGDEVKPPLRWPKERWATLASQLLDAGIIPAVVGGPSAREVGRFIAEVTPGARDLTGKAKLVQLAGLGRKARFVFGEDTGLLHLLVAAGPPALALYPDGEGDPAYRAPRGASPVVIMHAPTLAQVTPEEAMQAMRYAGGFDRAPRAA</sequence>
<dbReference type="EMBL" id="JAZDRO010000001">
    <property type="protein sequence ID" value="MEE2565160.1"/>
    <property type="molecule type" value="Genomic_DNA"/>
</dbReference>
<evidence type="ECO:0000256" key="2">
    <source>
        <dbReference type="ARBA" id="ARBA00022679"/>
    </source>
</evidence>